<gene>
    <name evidence="2" type="ORF">A3J59_00965</name>
</gene>
<protein>
    <recommendedName>
        <fullName evidence="4">Type 4 fimbrial biogenesis protein PilX N-terminal domain-containing protein</fullName>
    </recommendedName>
</protein>
<organism evidence="2 3">
    <name type="scientific">Candidatus Buchananbacteria bacterium RIFCSPHIGHO2_02_FULL_56_16</name>
    <dbReference type="NCBI Taxonomy" id="1797542"/>
    <lineage>
        <taxon>Bacteria</taxon>
        <taxon>Candidatus Buchananiibacteriota</taxon>
    </lineage>
</organism>
<dbReference type="STRING" id="1797542.A3J59_00965"/>
<keyword evidence="1" id="KW-0812">Transmembrane</keyword>
<sequence>MPRTSEQSGIVLILALLIITAALTATAVFGNLIIRSIQQSRLVDQSMQAYYLAESGVERALYQVRRRSAIHNCSIAIPSASCNVRGYCDSANSLACVTSGPGGLAAGMPSDWLVSALSEQSVVKRLQPGESFQIDLFHPYQPTVAQGLVPSLEVVQVTSADLASGFTLYGQLTNLTWLISATLNPNCPLGEPIVANGFITGVRNDQLGLAAAAVSGLAGADLNASCLYILRLSNPLTQPAGLFTISLHSDSPASEDNRVDIPSRLLITVTADFGQSFQTVKVRTPVRPPISGLYDFVLFSDTEIIK</sequence>
<keyword evidence="1" id="KW-1133">Transmembrane helix</keyword>
<reference evidence="2 3" key="1">
    <citation type="journal article" date="2016" name="Nat. Commun.">
        <title>Thousands of microbial genomes shed light on interconnected biogeochemical processes in an aquifer system.</title>
        <authorList>
            <person name="Anantharaman K."/>
            <person name="Brown C.T."/>
            <person name="Hug L.A."/>
            <person name="Sharon I."/>
            <person name="Castelle C.J."/>
            <person name="Probst A.J."/>
            <person name="Thomas B.C."/>
            <person name="Singh A."/>
            <person name="Wilkins M.J."/>
            <person name="Karaoz U."/>
            <person name="Brodie E.L."/>
            <person name="Williams K.H."/>
            <person name="Hubbard S.S."/>
            <person name="Banfield J.F."/>
        </authorList>
    </citation>
    <scope>NUCLEOTIDE SEQUENCE [LARGE SCALE GENOMIC DNA]</scope>
</reference>
<accession>A0A1G1YCM9</accession>
<comment type="caution">
    <text evidence="2">The sequence shown here is derived from an EMBL/GenBank/DDBJ whole genome shotgun (WGS) entry which is preliminary data.</text>
</comment>
<keyword evidence="1" id="KW-0472">Membrane</keyword>
<dbReference type="AlphaFoldDB" id="A0A1G1YCM9"/>
<evidence type="ECO:0000313" key="3">
    <source>
        <dbReference type="Proteomes" id="UP000177310"/>
    </source>
</evidence>
<name>A0A1G1YCM9_9BACT</name>
<evidence type="ECO:0008006" key="4">
    <source>
        <dbReference type="Google" id="ProtNLM"/>
    </source>
</evidence>
<dbReference type="Proteomes" id="UP000177310">
    <property type="component" value="Unassembled WGS sequence"/>
</dbReference>
<feature type="transmembrane region" description="Helical" evidence="1">
    <location>
        <begin position="12"/>
        <end position="34"/>
    </location>
</feature>
<evidence type="ECO:0000313" key="2">
    <source>
        <dbReference type="EMBL" id="OGY49974.1"/>
    </source>
</evidence>
<evidence type="ECO:0000256" key="1">
    <source>
        <dbReference type="SAM" id="Phobius"/>
    </source>
</evidence>
<dbReference type="EMBL" id="MHIL01000038">
    <property type="protein sequence ID" value="OGY49974.1"/>
    <property type="molecule type" value="Genomic_DNA"/>
</dbReference>
<proteinExistence type="predicted"/>